<dbReference type="PROSITE" id="PS51898">
    <property type="entry name" value="TYR_RECOMBINASE"/>
    <property type="match status" value="1"/>
</dbReference>
<evidence type="ECO:0000256" key="1">
    <source>
        <dbReference type="ARBA" id="ARBA00008857"/>
    </source>
</evidence>
<proteinExistence type="inferred from homology"/>
<dbReference type="EMBL" id="BMIU01000035">
    <property type="protein sequence ID" value="GGF50424.1"/>
    <property type="molecule type" value="Genomic_DNA"/>
</dbReference>
<dbReference type="InterPro" id="IPR025269">
    <property type="entry name" value="SAM-like_dom"/>
</dbReference>
<organism evidence="5 6">
    <name type="scientific">Echinicola rosea</name>
    <dbReference type="NCBI Taxonomy" id="1807691"/>
    <lineage>
        <taxon>Bacteria</taxon>
        <taxon>Pseudomonadati</taxon>
        <taxon>Bacteroidota</taxon>
        <taxon>Cytophagia</taxon>
        <taxon>Cytophagales</taxon>
        <taxon>Cyclobacteriaceae</taxon>
        <taxon>Echinicola</taxon>
    </lineage>
</organism>
<dbReference type="Gene3D" id="1.10.443.10">
    <property type="entry name" value="Intergrase catalytic core"/>
    <property type="match status" value="1"/>
</dbReference>
<keyword evidence="3" id="KW-0233">DNA recombination</keyword>
<dbReference type="InterPro" id="IPR013762">
    <property type="entry name" value="Integrase-like_cat_sf"/>
</dbReference>
<comment type="caution">
    <text evidence="5">The sequence shown here is derived from an EMBL/GenBank/DDBJ whole genome shotgun (WGS) entry which is preliminary data.</text>
</comment>
<dbReference type="Pfam" id="PF13102">
    <property type="entry name" value="Phage_int_SAM_5"/>
    <property type="match status" value="1"/>
</dbReference>
<evidence type="ECO:0000313" key="6">
    <source>
        <dbReference type="Proteomes" id="UP000647339"/>
    </source>
</evidence>
<evidence type="ECO:0000256" key="3">
    <source>
        <dbReference type="ARBA" id="ARBA00023172"/>
    </source>
</evidence>
<evidence type="ECO:0000259" key="4">
    <source>
        <dbReference type="PROSITE" id="PS51898"/>
    </source>
</evidence>
<dbReference type="InterPro" id="IPR050090">
    <property type="entry name" value="Tyrosine_recombinase_XerCD"/>
</dbReference>
<dbReference type="InterPro" id="IPR002104">
    <property type="entry name" value="Integrase_catalytic"/>
</dbReference>
<dbReference type="InterPro" id="IPR011010">
    <property type="entry name" value="DNA_brk_join_enz"/>
</dbReference>
<keyword evidence="6" id="KW-1185">Reference proteome</keyword>
<feature type="domain" description="Tyr recombinase" evidence="4">
    <location>
        <begin position="221"/>
        <end position="415"/>
    </location>
</feature>
<protein>
    <submittedName>
        <fullName evidence="5">Integrase</fullName>
    </submittedName>
</protein>
<name>A0ABQ1VDC6_9BACT</name>
<dbReference type="Pfam" id="PF00589">
    <property type="entry name" value="Phage_integrase"/>
    <property type="match status" value="1"/>
</dbReference>
<dbReference type="Proteomes" id="UP000647339">
    <property type="component" value="Unassembled WGS sequence"/>
</dbReference>
<dbReference type="SUPFAM" id="SSF56349">
    <property type="entry name" value="DNA breaking-rejoining enzymes"/>
    <property type="match status" value="1"/>
</dbReference>
<gene>
    <name evidence="5" type="ORF">GCM10011339_43740</name>
</gene>
<dbReference type="PANTHER" id="PTHR30349">
    <property type="entry name" value="PHAGE INTEGRASE-RELATED"/>
    <property type="match status" value="1"/>
</dbReference>
<accession>A0ABQ1VDC6</accession>
<dbReference type="InterPro" id="IPR010998">
    <property type="entry name" value="Integrase_recombinase_N"/>
</dbReference>
<comment type="similarity">
    <text evidence="1">Belongs to the 'phage' integrase family.</text>
</comment>
<evidence type="ECO:0000256" key="2">
    <source>
        <dbReference type="ARBA" id="ARBA00023125"/>
    </source>
</evidence>
<dbReference type="PANTHER" id="PTHR30349:SF64">
    <property type="entry name" value="PROPHAGE INTEGRASE INTD-RELATED"/>
    <property type="match status" value="1"/>
</dbReference>
<dbReference type="Gene3D" id="1.10.150.130">
    <property type="match status" value="1"/>
</dbReference>
<sequence>MYMLDSKRVKSEKQVILSLDLDNRRKKSNGLYPSKIRIYNTATQKNRYYGTGYDMDLSTYKKVFESSKPKRREREIREEVEALLLEYKAIAQDIDDFTFDTFEEKLFKPKGESQDIFYQYKMKIEELDLQKKIGTKSNYNCSLKSIKQFLSENKSRGPKRLYFSEVTPRFLKGYEQWMIDKGNSRSTVGIYLRPLRHIFNIAKPSNYPFSKDGYSIPKGRNKKKAINKEGLKILFETPPENEFQEKAKDFWFFSYLCKGMNMKDILYLKWSQVKPKCLEFIREKTKDTTDDQIVIRVPLSTFSKHVINKYGSEQKGKDDFVFPVLNHTMNEEEKFKAKQNFTRLINQHMRRFANHVGFEEEISTYWARHSFATMAIRKNASIEYVGESLGHSDIRTTKSYIDSILDEESDQKLIDGMMDFD</sequence>
<keyword evidence="2" id="KW-0238">DNA-binding</keyword>
<reference evidence="6" key="1">
    <citation type="journal article" date="2019" name="Int. J. Syst. Evol. Microbiol.">
        <title>The Global Catalogue of Microorganisms (GCM) 10K type strain sequencing project: providing services to taxonomists for standard genome sequencing and annotation.</title>
        <authorList>
            <consortium name="The Broad Institute Genomics Platform"/>
            <consortium name="The Broad Institute Genome Sequencing Center for Infectious Disease"/>
            <person name="Wu L."/>
            <person name="Ma J."/>
        </authorList>
    </citation>
    <scope>NUCLEOTIDE SEQUENCE [LARGE SCALE GENOMIC DNA]</scope>
    <source>
        <strain evidence="6">CGMCC 1.15407</strain>
    </source>
</reference>
<evidence type="ECO:0000313" key="5">
    <source>
        <dbReference type="EMBL" id="GGF50424.1"/>
    </source>
</evidence>